<dbReference type="Gene3D" id="3.40.50.2300">
    <property type="match status" value="1"/>
</dbReference>
<proteinExistence type="predicted"/>
<feature type="modified residue" description="4-aspartylphosphate" evidence="2">
    <location>
        <position position="51"/>
    </location>
</feature>
<dbReference type="EMBL" id="JACHHU010000030">
    <property type="protein sequence ID" value="MBB6544474.1"/>
    <property type="molecule type" value="Genomic_DNA"/>
</dbReference>
<dbReference type="RefSeq" id="WP_184425627.1">
    <property type="nucleotide sequence ID" value="NZ_AP027362.1"/>
</dbReference>
<comment type="caution">
    <text evidence="4">The sequence shown here is derived from an EMBL/GenBank/DDBJ whole genome shotgun (WGS) entry which is preliminary data.</text>
</comment>
<evidence type="ECO:0000259" key="3">
    <source>
        <dbReference type="PROSITE" id="PS50110"/>
    </source>
</evidence>
<evidence type="ECO:0000256" key="1">
    <source>
        <dbReference type="ARBA" id="ARBA00022553"/>
    </source>
</evidence>
<gene>
    <name evidence="4" type="ORF">HNQ55_003007</name>
</gene>
<sequence>MQILVVDDKVNIHESIISLLQQYNVDVDVAINGLDGYEKAIVADYDLYIIDHLMPIMDGLQLVKSLKSRPNTADAPILFMTTKQLSYVEKLAEFPLFSAVIHKPIVPESFYQVINQLLPQNTVRQSL</sequence>
<keyword evidence="5" id="KW-1185">Reference proteome</keyword>
<evidence type="ECO:0000313" key="4">
    <source>
        <dbReference type="EMBL" id="MBB6544474.1"/>
    </source>
</evidence>
<dbReference type="Proteomes" id="UP000537141">
    <property type="component" value="Unassembled WGS sequence"/>
</dbReference>
<dbReference type="SUPFAM" id="SSF52172">
    <property type="entry name" value="CheY-like"/>
    <property type="match status" value="1"/>
</dbReference>
<evidence type="ECO:0000313" key="5">
    <source>
        <dbReference type="Proteomes" id="UP000537141"/>
    </source>
</evidence>
<dbReference type="PANTHER" id="PTHR44591">
    <property type="entry name" value="STRESS RESPONSE REGULATOR PROTEIN 1"/>
    <property type="match status" value="1"/>
</dbReference>
<keyword evidence="1 2" id="KW-0597">Phosphoprotein</keyword>
<reference evidence="4 5" key="1">
    <citation type="submission" date="2020-08" db="EMBL/GenBank/DDBJ databases">
        <title>Genomic Encyclopedia of Type Strains, Phase IV (KMG-IV): sequencing the most valuable type-strain genomes for metagenomic binning, comparative biology and taxonomic classification.</title>
        <authorList>
            <person name="Goeker M."/>
        </authorList>
    </citation>
    <scope>NUCLEOTIDE SEQUENCE [LARGE SCALE GENOMIC DNA]</scope>
    <source>
        <strain evidence="4 5">DSM 26287</strain>
    </source>
</reference>
<dbReference type="AlphaFoldDB" id="A0A7X0NJA9"/>
<dbReference type="GO" id="GO:0000160">
    <property type="term" value="P:phosphorelay signal transduction system"/>
    <property type="evidence" value="ECO:0007669"/>
    <property type="project" value="InterPro"/>
</dbReference>
<feature type="domain" description="Response regulatory" evidence="3">
    <location>
        <begin position="2"/>
        <end position="118"/>
    </location>
</feature>
<dbReference type="InterPro" id="IPR050595">
    <property type="entry name" value="Bact_response_regulator"/>
</dbReference>
<dbReference type="Pfam" id="PF00072">
    <property type="entry name" value="Response_reg"/>
    <property type="match status" value="1"/>
</dbReference>
<dbReference type="PROSITE" id="PS50110">
    <property type="entry name" value="RESPONSE_REGULATORY"/>
    <property type="match status" value="1"/>
</dbReference>
<dbReference type="PANTHER" id="PTHR44591:SF3">
    <property type="entry name" value="RESPONSE REGULATORY DOMAIN-CONTAINING PROTEIN"/>
    <property type="match status" value="1"/>
</dbReference>
<dbReference type="SMART" id="SM00448">
    <property type="entry name" value="REC"/>
    <property type="match status" value="1"/>
</dbReference>
<dbReference type="InterPro" id="IPR001789">
    <property type="entry name" value="Sig_transdc_resp-reg_receiver"/>
</dbReference>
<accession>A0A7X0NJA9</accession>
<dbReference type="InterPro" id="IPR011006">
    <property type="entry name" value="CheY-like_superfamily"/>
</dbReference>
<name>A0A7X0NJA9_9GAMM</name>
<evidence type="ECO:0000256" key="2">
    <source>
        <dbReference type="PROSITE-ProRule" id="PRU00169"/>
    </source>
</evidence>
<protein>
    <submittedName>
        <fullName evidence="4">CheY-like chemotaxis protein</fullName>
    </submittedName>
</protein>
<organism evidence="4 5">
    <name type="scientific">Thalassotalea piscium</name>
    <dbReference type="NCBI Taxonomy" id="1230533"/>
    <lineage>
        <taxon>Bacteria</taxon>
        <taxon>Pseudomonadati</taxon>
        <taxon>Pseudomonadota</taxon>
        <taxon>Gammaproteobacteria</taxon>
        <taxon>Alteromonadales</taxon>
        <taxon>Colwelliaceae</taxon>
        <taxon>Thalassotalea</taxon>
    </lineage>
</organism>